<dbReference type="InterPro" id="IPR011105">
    <property type="entry name" value="Cell_wall_hydrolase_SleB"/>
</dbReference>
<dbReference type="Proteomes" id="UP000177594">
    <property type="component" value="Unassembled WGS sequence"/>
</dbReference>
<evidence type="ECO:0000313" key="3">
    <source>
        <dbReference type="Proteomes" id="UP000177594"/>
    </source>
</evidence>
<dbReference type="Gene3D" id="1.10.10.2520">
    <property type="entry name" value="Cell wall hydrolase SleB, domain 1"/>
    <property type="match status" value="1"/>
</dbReference>
<dbReference type="InterPro" id="IPR042047">
    <property type="entry name" value="SleB_dom1"/>
</dbReference>
<comment type="caution">
    <text evidence="2">The sequence shown here is derived from an EMBL/GenBank/DDBJ whole genome shotgun (WGS) entry which is preliminary data.</text>
</comment>
<proteinExistence type="predicted"/>
<reference evidence="2 3" key="1">
    <citation type="journal article" date="2016" name="Nat. Commun.">
        <title>Thousands of microbial genomes shed light on interconnected biogeochemical processes in an aquifer system.</title>
        <authorList>
            <person name="Anantharaman K."/>
            <person name="Brown C.T."/>
            <person name="Hug L.A."/>
            <person name="Sharon I."/>
            <person name="Castelle C.J."/>
            <person name="Probst A.J."/>
            <person name="Thomas B.C."/>
            <person name="Singh A."/>
            <person name="Wilkins M.J."/>
            <person name="Karaoz U."/>
            <person name="Brodie E.L."/>
            <person name="Williams K.H."/>
            <person name="Hubbard S.S."/>
            <person name="Banfield J.F."/>
        </authorList>
    </citation>
    <scope>NUCLEOTIDE SEQUENCE [LARGE SCALE GENOMIC DNA]</scope>
</reference>
<organism evidence="2 3">
    <name type="scientific">Candidatus Yanofskybacteria bacterium RIFCSPHIGHO2_01_FULL_39_8b</name>
    <dbReference type="NCBI Taxonomy" id="1802659"/>
    <lineage>
        <taxon>Bacteria</taxon>
        <taxon>Candidatus Yanofskyibacteriota</taxon>
    </lineage>
</organism>
<dbReference type="Pfam" id="PF07486">
    <property type="entry name" value="Hydrolase_2"/>
    <property type="match status" value="1"/>
</dbReference>
<sequence length="438" mass="50148">MSLAEQLANLGSEIGQVKELFLSFYELGSKRIPELLNMALNLLKKEDINRKIKKEFRYSFSIEQRGIYAVTVSAKAKSWLQNLIKFISFFNDDNLALRINGIGFPKLYGKRGEFDGEASWNGNKLKGLKQVNIFVSYFEKGEQILEFLSTGAPLLEFVEIYEVDKNIISIDSIKYDIEDGDKRPWFNILTNNVGIVSVNATASADTGSSSDDNDLQIRINGERERNNASKSHQYWFWCGRVLRGQTKIFERTVSLKPGFNYIEFWADGIPVFNELTARVTISVRIPSIDDSEWTGDFYDDSEEMILARLIFGEARNQVEESRLWVAKVVLNRKEFSAWPDTIHGVILDPGKFESFKSSSPTYSKVINPLGISSEIDAWRECYKIAADIPGGSLNIETEATHFHSYKDPEDIKWFEQNIVPNGKFLNKIDDIYFYWSPN</sequence>
<evidence type="ECO:0000313" key="2">
    <source>
        <dbReference type="EMBL" id="OGM97414.1"/>
    </source>
</evidence>
<gene>
    <name evidence="2" type="ORF">A2817_00675</name>
</gene>
<dbReference type="AlphaFoldDB" id="A0A1F8E941"/>
<dbReference type="GO" id="GO:0016787">
    <property type="term" value="F:hydrolase activity"/>
    <property type="evidence" value="ECO:0007669"/>
    <property type="project" value="InterPro"/>
</dbReference>
<dbReference type="EMBL" id="MGIZ01000052">
    <property type="protein sequence ID" value="OGM97414.1"/>
    <property type="molecule type" value="Genomic_DNA"/>
</dbReference>
<protein>
    <recommendedName>
        <fullName evidence="1">Cell wall hydrolase SleB domain-containing protein</fullName>
    </recommendedName>
</protein>
<name>A0A1F8E941_9BACT</name>
<evidence type="ECO:0000259" key="1">
    <source>
        <dbReference type="Pfam" id="PF07486"/>
    </source>
</evidence>
<accession>A0A1F8E941</accession>
<feature type="domain" description="Cell wall hydrolase SleB" evidence="1">
    <location>
        <begin position="319"/>
        <end position="434"/>
    </location>
</feature>